<dbReference type="EMBL" id="JAIWYP010000002">
    <property type="protein sequence ID" value="KAH3862836.1"/>
    <property type="molecule type" value="Genomic_DNA"/>
</dbReference>
<dbReference type="GO" id="GO:0005509">
    <property type="term" value="F:calcium ion binding"/>
    <property type="evidence" value="ECO:0007669"/>
    <property type="project" value="InterPro"/>
</dbReference>
<keyword evidence="4" id="KW-1185">Reference proteome</keyword>
<keyword evidence="1" id="KW-0812">Transmembrane</keyword>
<proteinExistence type="predicted"/>
<evidence type="ECO:0000256" key="1">
    <source>
        <dbReference type="SAM" id="Phobius"/>
    </source>
</evidence>
<reference evidence="3" key="2">
    <citation type="submission" date="2020-11" db="EMBL/GenBank/DDBJ databases">
        <authorList>
            <person name="McCartney M.A."/>
            <person name="Auch B."/>
            <person name="Kono T."/>
            <person name="Mallez S."/>
            <person name="Becker A."/>
            <person name="Gohl D.M."/>
            <person name="Silverstein K.A.T."/>
            <person name="Koren S."/>
            <person name="Bechman K.B."/>
            <person name="Herman A."/>
            <person name="Abrahante J.E."/>
            <person name="Garbe J."/>
        </authorList>
    </citation>
    <scope>NUCLEOTIDE SEQUENCE</scope>
    <source>
        <strain evidence="3">Duluth1</strain>
        <tissue evidence="3">Whole animal</tissue>
    </source>
</reference>
<evidence type="ECO:0000256" key="2">
    <source>
        <dbReference type="SAM" id="SignalP"/>
    </source>
</evidence>
<feature type="signal peptide" evidence="2">
    <location>
        <begin position="1"/>
        <end position="22"/>
    </location>
</feature>
<dbReference type="OrthoDB" id="6096059at2759"/>
<keyword evidence="1" id="KW-1133">Transmembrane helix</keyword>
<keyword evidence="2" id="KW-0732">Signal</keyword>
<dbReference type="Gene3D" id="2.60.40.60">
    <property type="entry name" value="Cadherins"/>
    <property type="match status" value="1"/>
</dbReference>
<organism evidence="3 4">
    <name type="scientific">Dreissena polymorpha</name>
    <name type="common">Zebra mussel</name>
    <name type="synonym">Mytilus polymorpha</name>
    <dbReference type="NCBI Taxonomy" id="45954"/>
    <lineage>
        <taxon>Eukaryota</taxon>
        <taxon>Metazoa</taxon>
        <taxon>Spiralia</taxon>
        <taxon>Lophotrochozoa</taxon>
        <taxon>Mollusca</taxon>
        <taxon>Bivalvia</taxon>
        <taxon>Autobranchia</taxon>
        <taxon>Heteroconchia</taxon>
        <taxon>Euheterodonta</taxon>
        <taxon>Imparidentia</taxon>
        <taxon>Neoheterodontei</taxon>
        <taxon>Myida</taxon>
        <taxon>Dreissenoidea</taxon>
        <taxon>Dreissenidae</taxon>
        <taxon>Dreissena</taxon>
    </lineage>
</organism>
<evidence type="ECO:0000313" key="4">
    <source>
        <dbReference type="Proteomes" id="UP000828390"/>
    </source>
</evidence>
<keyword evidence="1" id="KW-0472">Membrane</keyword>
<dbReference type="InterPro" id="IPR015919">
    <property type="entry name" value="Cadherin-like_sf"/>
</dbReference>
<protein>
    <recommendedName>
        <fullName evidence="5">Cadherin domain-containing protein</fullName>
    </recommendedName>
</protein>
<evidence type="ECO:0008006" key="5">
    <source>
        <dbReference type="Google" id="ProtNLM"/>
    </source>
</evidence>
<accession>A0A9D4LRQ9</accession>
<gene>
    <name evidence="3" type="ORF">DPMN_025811</name>
</gene>
<name>A0A9D4LRQ9_DREPO</name>
<dbReference type="Proteomes" id="UP000828390">
    <property type="component" value="Unassembled WGS sequence"/>
</dbReference>
<feature type="transmembrane region" description="Helical" evidence="1">
    <location>
        <begin position="345"/>
        <end position="370"/>
    </location>
</feature>
<dbReference type="AlphaFoldDB" id="A0A9D4LRQ9"/>
<reference evidence="3" key="1">
    <citation type="journal article" date="2019" name="bioRxiv">
        <title>The Genome of the Zebra Mussel, Dreissena polymorpha: A Resource for Invasive Species Research.</title>
        <authorList>
            <person name="McCartney M.A."/>
            <person name="Auch B."/>
            <person name="Kono T."/>
            <person name="Mallez S."/>
            <person name="Zhang Y."/>
            <person name="Obille A."/>
            <person name="Becker A."/>
            <person name="Abrahante J.E."/>
            <person name="Garbe J."/>
            <person name="Badalamenti J.P."/>
            <person name="Herman A."/>
            <person name="Mangelson H."/>
            <person name="Liachko I."/>
            <person name="Sullivan S."/>
            <person name="Sone E.D."/>
            <person name="Koren S."/>
            <person name="Silverstein K.A.T."/>
            <person name="Beckman K.B."/>
            <person name="Gohl D.M."/>
        </authorList>
    </citation>
    <scope>NUCLEOTIDE SEQUENCE</scope>
    <source>
        <strain evidence="3">Duluth1</strain>
        <tissue evidence="3">Whole animal</tissue>
    </source>
</reference>
<dbReference type="CDD" id="cd11304">
    <property type="entry name" value="Cadherin_repeat"/>
    <property type="match status" value="1"/>
</dbReference>
<evidence type="ECO:0000313" key="3">
    <source>
        <dbReference type="EMBL" id="KAH3862836.1"/>
    </source>
</evidence>
<feature type="chain" id="PRO_5038527203" description="Cadherin domain-containing protein" evidence="2">
    <location>
        <begin position="23"/>
        <end position="384"/>
    </location>
</feature>
<comment type="caution">
    <text evidence="3">The sequence shown here is derived from an EMBL/GenBank/DDBJ whole genome shotgun (WGS) entry which is preliminary data.</text>
</comment>
<dbReference type="SUPFAM" id="SSF49313">
    <property type="entry name" value="Cadherin-like"/>
    <property type="match status" value="1"/>
</dbReference>
<dbReference type="GO" id="GO:0016020">
    <property type="term" value="C:membrane"/>
    <property type="evidence" value="ECO:0007669"/>
    <property type="project" value="InterPro"/>
</dbReference>
<sequence length="384" mass="42474">MTGTCLAYLMAFISSGTQIANGTKAQNERVSLDIVHGTVNPTYTAELLTFFRIVTTPSSFIIYINRSLDLEHFYEKFNKELSFVQLSLSCGFKTKLSLNLSIEPVNEFPPDLGGPYHACLRMDTPAFAYVFNLSINVCDKDVGGTTHLVYQVQQFQRGTGNGENYLEFASPLEGIIQRNNVTLKYSDYVNLPLHLLYLNMTVQDGAFETWTILVVDVIEESSSRGDVDCSAQRYTATIMETDTNVDVHVQPKLQPCDPHNSIKHCVYSITSGNAINMFAIDNATGELTLLKSVMEVGLTEAFLTLQLQVSKIINCSEETVLAYVAVLTVNINRSRDQTHTTDSGVLSIIIIFGVALVAFIGALSFANIVVCVKDKLKFVHTAEK</sequence>